<feature type="compositionally biased region" description="Acidic residues" evidence="1">
    <location>
        <begin position="292"/>
        <end position="307"/>
    </location>
</feature>
<protein>
    <recommendedName>
        <fullName evidence="5">Secretogranin II</fullName>
    </recommendedName>
</protein>
<evidence type="ECO:0000256" key="2">
    <source>
        <dbReference type="SAM" id="SignalP"/>
    </source>
</evidence>
<feature type="compositionally biased region" description="Acidic residues" evidence="1">
    <location>
        <begin position="261"/>
        <end position="282"/>
    </location>
</feature>
<sequence>MPSLSQTSPMGKPSLICLANLLLVFASAGVYGASLREHRLLGSESDSLRGNGLQPPNADMLKALEYIESLHQRSGGDSPQQSPRASGQDVSHMDDMEKLQLLLKLHSSPIQSEDEEKQVEEQRQDKSEELLQAVLSTLQETEKASKPALLSPERPGTNRGSVQPEQHGRRFHKKLPLMFEDEEEGEDDRDAEGPRYESLFKRTKENVEEKYTPQNLATLQSVFDELEKMTAAKGIRKREDEEEEDDDTEEDGDGFNLRDDEYNDMDPEQWGPLEEEDEEEESDDRHDRGLDYIDDNDEEDEDEEEENSPMKRSNDADDAVNLVDYYLFKVLEKTEEEKQKRDVEEEEQRAERRVSQYPDNVDPRVIYRLITMSQKYQISPEDLMNLLKTRYQKNQDMLRKSNELYRAGSRFSQISPQKMNFPVATFSTRRLPFGRKTAEELRKQEILRILGLGGEEAADPVRKQRQRTSSLSRLHAQPAGRLGESAPTLRRLPNTFRDDYDDSVDENELAAYLAAQMLAQYPKPAFRSKVAQKREEDGQSTTDAFEKAVKEYLAIVDSEKKTQTPSEDVRSDDTQSLENEAVTKLLSYLNPKPGETDKTDKEI</sequence>
<reference evidence="3" key="3">
    <citation type="submission" date="2025-08" db="UniProtKB">
        <authorList>
            <consortium name="Ensembl"/>
        </authorList>
    </citation>
    <scope>IDENTIFICATION</scope>
    <source>
        <strain evidence="3">HNI</strain>
    </source>
</reference>
<feature type="signal peptide" evidence="2">
    <location>
        <begin position="1"/>
        <end position="32"/>
    </location>
</feature>
<feature type="compositionally biased region" description="Basic and acidic residues" evidence="1">
    <location>
        <begin position="191"/>
        <end position="211"/>
    </location>
</feature>
<feature type="compositionally biased region" description="Basic and acidic residues" evidence="1">
    <location>
        <begin position="557"/>
        <end position="573"/>
    </location>
</feature>
<feature type="chain" id="PRO_5018147598" description="Secretogranin II" evidence="2">
    <location>
        <begin position="33"/>
        <end position="603"/>
    </location>
</feature>
<feature type="compositionally biased region" description="Acidic residues" evidence="1">
    <location>
        <begin position="240"/>
        <end position="253"/>
    </location>
</feature>
<dbReference type="PANTHER" id="PTHR15119:SF1">
    <property type="entry name" value="SECRETOGRANIN-2-RELATED"/>
    <property type="match status" value="1"/>
</dbReference>
<evidence type="ECO:0000256" key="1">
    <source>
        <dbReference type="SAM" id="MobiDB-lite"/>
    </source>
</evidence>
<reference evidence="3 4" key="2">
    <citation type="submission" date="2017-04" db="EMBL/GenBank/DDBJ databases">
        <title>CpG methylation of centromeres and impact of large insertions on vertebrate speciation.</title>
        <authorList>
            <person name="Ichikawa K."/>
            <person name="Yoshimura J."/>
            <person name="Morishita S."/>
        </authorList>
    </citation>
    <scope>NUCLEOTIDE SEQUENCE</scope>
    <source>
        <strain evidence="3 4">HNI</strain>
    </source>
</reference>
<feature type="region of interest" description="Disordered" evidence="1">
    <location>
        <begin position="458"/>
        <end position="501"/>
    </location>
</feature>
<feature type="region of interest" description="Disordered" evidence="1">
    <location>
        <begin position="557"/>
        <end position="603"/>
    </location>
</feature>
<organism evidence="3 4">
    <name type="scientific">Oryzias latipes</name>
    <name type="common">Japanese rice fish</name>
    <name type="synonym">Japanese killifish</name>
    <dbReference type="NCBI Taxonomy" id="8090"/>
    <lineage>
        <taxon>Eukaryota</taxon>
        <taxon>Metazoa</taxon>
        <taxon>Chordata</taxon>
        <taxon>Craniata</taxon>
        <taxon>Vertebrata</taxon>
        <taxon>Euteleostomi</taxon>
        <taxon>Actinopterygii</taxon>
        <taxon>Neopterygii</taxon>
        <taxon>Teleostei</taxon>
        <taxon>Neoteleostei</taxon>
        <taxon>Acanthomorphata</taxon>
        <taxon>Ovalentaria</taxon>
        <taxon>Atherinomorphae</taxon>
        <taxon>Beloniformes</taxon>
        <taxon>Adrianichthyidae</taxon>
        <taxon>Oryziinae</taxon>
        <taxon>Oryzias</taxon>
    </lineage>
</organism>
<proteinExistence type="predicted"/>
<name>A0A3P9MJZ0_ORYLA</name>
<feature type="compositionally biased region" description="Acidic residues" evidence="1">
    <location>
        <begin position="179"/>
        <end position="190"/>
    </location>
</feature>
<feature type="region of interest" description="Disordered" evidence="1">
    <location>
        <begin position="139"/>
        <end position="317"/>
    </location>
</feature>
<feature type="compositionally biased region" description="Polar residues" evidence="1">
    <location>
        <begin position="212"/>
        <end position="221"/>
    </location>
</feature>
<dbReference type="PANTHER" id="PTHR15119">
    <property type="entry name" value="SECRETOGRANIN II"/>
    <property type="match status" value="1"/>
</dbReference>
<reference evidence="3" key="4">
    <citation type="submission" date="2025-09" db="UniProtKB">
        <authorList>
            <consortium name="Ensembl"/>
        </authorList>
    </citation>
    <scope>IDENTIFICATION</scope>
    <source>
        <strain evidence="3">HNI</strain>
    </source>
</reference>
<dbReference type="InterPro" id="IPR038858">
    <property type="entry name" value="ScgII"/>
</dbReference>
<feature type="region of interest" description="Disordered" evidence="1">
    <location>
        <begin position="71"/>
        <end position="91"/>
    </location>
</feature>
<keyword evidence="2" id="KW-0732">Signal</keyword>
<dbReference type="Ensembl" id="ENSORLT00020034648.1">
    <property type="protein sequence ID" value="ENSORLP00020033273.1"/>
    <property type="gene ID" value="ENSORLG00020019179.1"/>
</dbReference>
<evidence type="ECO:0000313" key="3">
    <source>
        <dbReference type="Ensembl" id="ENSORLP00020033273.1"/>
    </source>
</evidence>
<feature type="compositionally biased region" description="Basic and acidic residues" evidence="1">
    <location>
        <begin position="594"/>
        <end position="603"/>
    </location>
</feature>
<dbReference type="Proteomes" id="UP000265180">
    <property type="component" value="Chromosome 13"/>
</dbReference>
<dbReference type="AlphaFoldDB" id="A0A3P9MJZ0"/>
<feature type="compositionally biased region" description="Polar residues" evidence="1">
    <location>
        <begin position="75"/>
        <end position="89"/>
    </location>
</feature>
<evidence type="ECO:0008006" key="5">
    <source>
        <dbReference type="Google" id="ProtNLM"/>
    </source>
</evidence>
<evidence type="ECO:0000313" key="4">
    <source>
        <dbReference type="Proteomes" id="UP000265180"/>
    </source>
</evidence>
<accession>A0A3P9MJZ0</accession>
<reference key="1">
    <citation type="journal article" date="2007" name="Nature">
        <title>The medaka draft genome and insights into vertebrate genome evolution.</title>
        <authorList>
            <person name="Kasahara M."/>
            <person name="Naruse K."/>
            <person name="Sasaki S."/>
            <person name="Nakatani Y."/>
            <person name="Qu W."/>
            <person name="Ahsan B."/>
            <person name="Yamada T."/>
            <person name="Nagayasu Y."/>
            <person name="Doi K."/>
            <person name="Kasai Y."/>
            <person name="Jindo T."/>
            <person name="Kobayashi D."/>
            <person name="Shimada A."/>
            <person name="Toyoda A."/>
            <person name="Kuroki Y."/>
            <person name="Fujiyama A."/>
            <person name="Sasaki T."/>
            <person name="Shimizu A."/>
            <person name="Asakawa S."/>
            <person name="Shimizu N."/>
            <person name="Hashimoto S."/>
            <person name="Yang J."/>
            <person name="Lee Y."/>
            <person name="Matsushima K."/>
            <person name="Sugano S."/>
            <person name="Sakaizumi M."/>
            <person name="Narita T."/>
            <person name="Ohishi K."/>
            <person name="Haga S."/>
            <person name="Ohta F."/>
            <person name="Nomoto H."/>
            <person name="Nogata K."/>
            <person name="Morishita T."/>
            <person name="Endo T."/>
            <person name="Shin-I T."/>
            <person name="Takeda H."/>
            <person name="Morishita S."/>
            <person name="Kohara Y."/>
        </authorList>
    </citation>
    <scope>NUCLEOTIDE SEQUENCE [LARGE SCALE GENOMIC DNA]</scope>
    <source>
        <strain>Hd-rR</strain>
    </source>
</reference>